<proteinExistence type="predicted"/>
<accession>X8E0Q1</accession>
<dbReference type="AlphaFoldDB" id="X8E0Q1"/>
<evidence type="ECO:0000256" key="1">
    <source>
        <dbReference type="SAM" id="MobiDB-lite"/>
    </source>
</evidence>
<reference evidence="2" key="1">
    <citation type="submission" date="2014-01" db="EMBL/GenBank/DDBJ databases">
        <authorList>
            <person name="Brown-Elliot B."/>
            <person name="Wallace R."/>
            <person name="Lenaerts A."/>
            <person name="Ordway D."/>
            <person name="DeGroote M.A."/>
            <person name="Parker T."/>
            <person name="Sizemore C."/>
            <person name="Tallon L.J."/>
            <person name="Sadzewicz L.K."/>
            <person name="Sengamalay N."/>
            <person name="Fraser C.M."/>
            <person name="Hine E."/>
            <person name="Shefchek K.A."/>
            <person name="Das S.P."/>
            <person name="Tettelin H."/>
        </authorList>
    </citation>
    <scope>NUCLEOTIDE SEQUENCE [LARGE SCALE GENOMIC DNA]</scope>
    <source>
        <strain evidence="2">4042</strain>
    </source>
</reference>
<dbReference type="EMBL" id="JAOB01000011">
    <property type="protein sequence ID" value="EUA73400.1"/>
    <property type="molecule type" value="Genomic_DNA"/>
</dbReference>
<comment type="caution">
    <text evidence="2">The sequence shown here is derived from an EMBL/GenBank/DDBJ whole genome shotgun (WGS) entry which is preliminary data.</text>
</comment>
<evidence type="ECO:0000313" key="2">
    <source>
        <dbReference type="EMBL" id="EUA73400.1"/>
    </source>
</evidence>
<feature type="compositionally biased region" description="Basic residues" evidence="1">
    <location>
        <begin position="88"/>
        <end position="98"/>
    </location>
</feature>
<name>X8E0Q1_MYCXE</name>
<sequence length="133" mass="13428">MRFLADPHGIHANRDRAVEQALHHGMRLRDDADAPAVFVDQAGNHLRGRVGLAGPGGPCTATYDESRSSSAAAMSVAVSPLCGSGAPRRVRGGRRSRMSKSAVLGSCGSPPATSVAVASIDSRSLAVGGGGPG</sequence>
<organism evidence="2">
    <name type="scientific">Mycobacterium xenopi 4042</name>
    <dbReference type="NCBI Taxonomy" id="1299334"/>
    <lineage>
        <taxon>Bacteria</taxon>
        <taxon>Bacillati</taxon>
        <taxon>Actinomycetota</taxon>
        <taxon>Actinomycetes</taxon>
        <taxon>Mycobacteriales</taxon>
        <taxon>Mycobacteriaceae</taxon>
        <taxon>Mycobacterium</taxon>
    </lineage>
</organism>
<dbReference type="PATRIC" id="fig|1299334.3.peg.1064"/>
<gene>
    <name evidence="2" type="ORF">I553_9556</name>
</gene>
<feature type="region of interest" description="Disordered" evidence="1">
    <location>
        <begin position="86"/>
        <end position="109"/>
    </location>
</feature>
<protein>
    <submittedName>
        <fullName evidence="2">Uncharacterized protein</fullName>
    </submittedName>
</protein>